<protein>
    <submittedName>
        <fullName evidence="9">Uncharacterized protein</fullName>
    </submittedName>
</protein>
<keyword evidence="2" id="KW-0479">Metal-binding</keyword>
<gene>
    <name evidence="9" type="ORF">CTOB1V02_LOCUS363</name>
</gene>
<evidence type="ECO:0000256" key="6">
    <source>
        <dbReference type="ARBA" id="ARBA00023125"/>
    </source>
</evidence>
<dbReference type="InterPro" id="IPR036236">
    <property type="entry name" value="Znf_C2H2_sf"/>
</dbReference>
<dbReference type="InterPro" id="IPR050527">
    <property type="entry name" value="Snail/Krueppel_Znf"/>
</dbReference>
<dbReference type="EMBL" id="OB660049">
    <property type="protein sequence ID" value="CAD7222352.1"/>
    <property type="molecule type" value="Genomic_DNA"/>
</dbReference>
<dbReference type="Gene3D" id="3.30.160.60">
    <property type="entry name" value="Classic Zinc Finger"/>
    <property type="match status" value="4"/>
</dbReference>
<dbReference type="PROSITE" id="PS50157">
    <property type="entry name" value="ZINC_FINGER_C2H2_2"/>
    <property type="match status" value="5"/>
</dbReference>
<comment type="subcellular location">
    <subcellularLocation>
        <location evidence="1">Nucleus</location>
    </subcellularLocation>
</comment>
<dbReference type="GO" id="GO:0055059">
    <property type="term" value="P:asymmetric neuroblast division"/>
    <property type="evidence" value="ECO:0007669"/>
    <property type="project" value="UniProtKB-ARBA"/>
</dbReference>
<dbReference type="FunFam" id="3.30.160.60:FF:000085">
    <property type="entry name" value="Snail zinc finger protein"/>
    <property type="match status" value="1"/>
</dbReference>
<comment type="similarity">
    <text evidence="8">Belongs to the snail C2H2-type zinc-finger protein family.</text>
</comment>
<dbReference type="GO" id="GO:0008270">
    <property type="term" value="F:zinc ion binding"/>
    <property type="evidence" value="ECO:0007669"/>
    <property type="project" value="UniProtKB-KW"/>
</dbReference>
<dbReference type="AlphaFoldDB" id="A0A7R8W429"/>
<keyword evidence="3" id="KW-0677">Repeat</keyword>
<dbReference type="SUPFAM" id="SSF57667">
    <property type="entry name" value="beta-beta-alpha zinc fingers"/>
    <property type="match status" value="3"/>
</dbReference>
<dbReference type="GO" id="GO:0005634">
    <property type="term" value="C:nucleus"/>
    <property type="evidence" value="ECO:0007669"/>
    <property type="project" value="UniProtKB-SubCell"/>
</dbReference>
<evidence type="ECO:0000313" key="9">
    <source>
        <dbReference type="EMBL" id="CAD7222352.1"/>
    </source>
</evidence>
<dbReference type="Pfam" id="PF00096">
    <property type="entry name" value="zf-C2H2"/>
    <property type="match status" value="4"/>
</dbReference>
<dbReference type="OrthoDB" id="5428132at2759"/>
<dbReference type="PANTHER" id="PTHR24388:SF54">
    <property type="entry name" value="PROTEIN ESCARGOT"/>
    <property type="match status" value="1"/>
</dbReference>
<evidence type="ECO:0000256" key="7">
    <source>
        <dbReference type="ARBA" id="ARBA00023242"/>
    </source>
</evidence>
<evidence type="ECO:0000256" key="8">
    <source>
        <dbReference type="ARBA" id="ARBA00037948"/>
    </source>
</evidence>
<dbReference type="PANTHER" id="PTHR24388">
    <property type="entry name" value="ZINC FINGER PROTEIN"/>
    <property type="match status" value="1"/>
</dbReference>
<dbReference type="PROSITE" id="PS00028">
    <property type="entry name" value="ZINC_FINGER_C2H2_1"/>
    <property type="match status" value="4"/>
</dbReference>
<evidence type="ECO:0000256" key="1">
    <source>
        <dbReference type="ARBA" id="ARBA00004123"/>
    </source>
</evidence>
<dbReference type="GO" id="GO:0060562">
    <property type="term" value="P:epithelial tube morphogenesis"/>
    <property type="evidence" value="ECO:0007669"/>
    <property type="project" value="UniProtKB-ARBA"/>
</dbReference>
<sequence length="336" mass="37316">MPRAFFIRKEGYENCPLKKRPLTLLGDIEDDVAKIKDDPDLDEPQNLSMKPDPEEKLNQRLAVHRPSFELYSSAFSRGSTETAPAPVSPPVSLPTPTPLEPLNLNSAHGTLGMSPYISLYYNTARQPWSPPAVEPSRPFLYQMLGSAGHSSRASSLSPGCSPGSISSTSPTSPKDYPCAGGRYQCVDCTKCYSTFSGLTKHRQFHCNKQTNKAFACKYCHKIYISLGALKMHIRTHTLPCKCNLCGKAFSRPWLLQGHIRTHTGEKPFGCPQCQRAFADRSNLRAHMQTHSEVKKYSCKRCTRTFSRMSLLHKHEEGGCSGPPLVFDHSTLISPSP</sequence>
<dbReference type="GO" id="GO:2000177">
    <property type="term" value="P:regulation of neural precursor cell proliferation"/>
    <property type="evidence" value="ECO:0007669"/>
    <property type="project" value="UniProtKB-ARBA"/>
</dbReference>
<evidence type="ECO:0000256" key="4">
    <source>
        <dbReference type="ARBA" id="ARBA00022771"/>
    </source>
</evidence>
<dbReference type="FunFam" id="3.30.160.60:FF:000942">
    <property type="entry name" value="Snail zinc finger protein"/>
    <property type="match status" value="1"/>
</dbReference>
<keyword evidence="6" id="KW-0238">DNA-binding</keyword>
<dbReference type="SMART" id="SM00355">
    <property type="entry name" value="ZnF_C2H2"/>
    <property type="match status" value="5"/>
</dbReference>
<organism evidence="9">
    <name type="scientific">Cyprideis torosa</name>
    <dbReference type="NCBI Taxonomy" id="163714"/>
    <lineage>
        <taxon>Eukaryota</taxon>
        <taxon>Metazoa</taxon>
        <taxon>Ecdysozoa</taxon>
        <taxon>Arthropoda</taxon>
        <taxon>Crustacea</taxon>
        <taxon>Oligostraca</taxon>
        <taxon>Ostracoda</taxon>
        <taxon>Podocopa</taxon>
        <taxon>Podocopida</taxon>
        <taxon>Cytherocopina</taxon>
        <taxon>Cytheroidea</taxon>
        <taxon>Cytherideidae</taxon>
        <taxon>Cyprideis</taxon>
    </lineage>
</organism>
<accession>A0A7R8W429</accession>
<evidence type="ECO:0000256" key="3">
    <source>
        <dbReference type="ARBA" id="ARBA00022737"/>
    </source>
</evidence>
<evidence type="ECO:0000256" key="2">
    <source>
        <dbReference type="ARBA" id="ARBA00022723"/>
    </source>
</evidence>
<keyword evidence="4" id="KW-0863">Zinc-finger</keyword>
<proteinExistence type="inferred from homology"/>
<dbReference type="InterPro" id="IPR013087">
    <property type="entry name" value="Znf_C2H2_type"/>
</dbReference>
<dbReference type="GO" id="GO:0000981">
    <property type="term" value="F:DNA-binding transcription factor activity, RNA polymerase II-specific"/>
    <property type="evidence" value="ECO:0007669"/>
    <property type="project" value="TreeGrafter"/>
</dbReference>
<reference evidence="9" key="1">
    <citation type="submission" date="2020-11" db="EMBL/GenBank/DDBJ databases">
        <authorList>
            <person name="Tran Van P."/>
        </authorList>
    </citation>
    <scope>NUCLEOTIDE SEQUENCE</scope>
</reference>
<name>A0A7R8W429_9CRUS</name>
<dbReference type="FunFam" id="3.30.160.60:FF:000207">
    <property type="entry name" value="zinc finger protein SNAI2"/>
    <property type="match status" value="1"/>
</dbReference>
<keyword evidence="7" id="KW-0539">Nucleus</keyword>
<keyword evidence="5" id="KW-0862">Zinc</keyword>
<evidence type="ECO:0000256" key="5">
    <source>
        <dbReference type="ARBA" id="ARBA00022833"/>
    </source>
</evidence>
<dbReference type="GO" id="GO:0000978">
    <property type="term" value="F:RNA polymerase II cis-regulatory region sequence-specific DNA binding"/>
    <property type="evidence" value="ECO:0007669"/>
    <property type="project" value="TreeGrafter"/>
</dbReference>